<dbReference type="CDD" id="cd18809">
    <property type="entry name" value="SF1_C_RecD"/>
    <property type="match status" value="1"/>
</dbReference>
<dbReference type="EMBL" id="PDOA01000015">
    <property type="protein sequence ID" value="PWC27408.1"/>
    <property type="molecule type" value="Genomic_DNA"/>
</dbReference>
<keyword evidence="1" id="KW-0547">Nucleotide-binding</keyword>
<keyword evidence="4" id="KW-0378">Hydrolase</keyword>
<evidence type="ECO:0000259" key="3">
    <source>
        <dbReference type="SMART" id="SM00382"/>
    </source>
</evidence>
<dbReference type="InterPro" id="IPR027417">
    <property type="entry name" value="P-loop_NTPase"/>
</dbReference>
<gene>
    <name evidence="4" type="ORF">CR165_18370</name>
</gene>
<dbReference type="CDD" id="cd17933">
    <property type="entry name" value="DEXSc_RecD-like"/>
    <property type="match status" value="1"/>
</dbReference>
<dbReference type="OrthoDB" id="9803432at2"/>
<dbReference type="PANTHER" id="PTHR43788">
    <property type="entry name" value="DNA2/NAM7 HELICASE FAMILY MEMBER"/>
    <property type="match status" value="1"/>
</dbReference>
<dbReference type="GO" id="GO:0003678">
    <property type="term" value="F:DNA helicase activity"/>
    <property type="evidence" value="ECO:0007669"/>
    <property type="project" value="UniProtKB-ARBA"/>
</dbReference>
<dbReference type="PANTHER" id="PTHR43788:SF6">
    <property type="entry name" value="DNA HELICASE B"/>
    <property type="match status" value="1"/>
</dbReference>
<evidence type="ECO:0000256" key="1">
    <source>
        <dbReference type="ARBA" id="ARBA00022741"/>
    </source>
</evidence>
<dbReference type="InterPro" id="IPR027785">
    <property type="entry name" value="UvrD-like_helicase_C"/>
</dbReference>
<name>A0A2U1V0H6_9PROT</name>
<dbReference type="Pfam" id="PF13604">
    <property type="entry name" value="AAA_30"/>
    <property type="match status" value="1"/>
</dbReference>
<keyword evidence="2" id="KW-0067">ATP-binding</keyword>
<dbReference type="Proteomes" id="UP000245048">
    <property type="component" value="Unassembled WGS sequence"/>
</dbReference>
<protein>
    <submittedName>
        <fullName evidence="4">Exonuclease V</fullName>
    </submittedName>
</protein>
<dbReference type="InterPro" id="IPR003593">
    <property type="entry name" value="AAA+_ATPase"/>
</dbReference>
<dbReference type="InterPro" id="IPR050534">
    <property type="entry name" value="Coronavir_polyprotein_1ab"/>
</dbReference>
<dbReference type="AlphaFoldDB" id="A0A2U1V0H6"/>
<keyword evidence="4" id="KW-0269">Exonuclease</keyword>
<accession>A0A2U1V0H6</accession>
<feature type="domain" description="AAA+ ATPase" evidence="3">
    <location>
        <begin position="276"/>
        <end position="476"/>
    </location>
</feature>
<keyword evidence="4" id="KW-0540">Nuclease</keyword>
<proteinExistence type="predicted"/>
<evidence type="ECO:0000256" key="2">
    <source>
        <dbReference type="ARBA" id="ARBA00022840"/>
    </source>
</evidence>
<dbReference type="Gene3D" id="3.40.50.300">
    <property type="entry name" value="P-loop containing nucleotide triphosphate hydrolases"/>
    <property type="match status" value="2"/>
</dbReference>
<evidence type="ECO:0000313" key="4">
    <source>
        <dbReference type="EMBL" id="PWC27408.1"/>
    </source>
</evidence>
<dbReference type="GO" id="GO:0005524">
    <property type="term" value="F:ATP binding"/>
    <property type="evidence" value="ECO:0007669"/>
    <property type="project" value="UniProtKB-KW"/>
</dbReference>
<dbReference type="Pfam" id="PF14490">
    <property type="entry name" value="HHH_RecD2"/>
    <property type="match status" value="1"/>
</dbReference>
<dbReference type="Gene3D" id="2.30.30.940">
    <property type="match status" value="1"/>
</dbReference>
<keyword evidence="5" id="KW-1185">Reference proteome</keyword>
<dbReference type="GO" id="GO:0004527">
    <property type="term" value="F:exonuclease activity"/>
    <property type="evidence" value="ECO:0007669"/>
    <property type="project" value="UniProtKB-KW"/>
</dbReference>
<dbReference type="Pfam" id="PF13538">
    <property type="entry name" value="UvrD_C_2"/>
    <property type="match status" value="1"/>
</dbReference>
<dbReference type="InterPro" id="IPR029493">
    <property type="entry name" value="RecD2-like_HHH"/>
</dbReference>
<sequence length="633" mass="69491">MNHWRGRAAPQPQLLPKGKHVVRFLAGRPEFAGIGPATAQRLWDTFGENLYRILGDGAVDLLAEILPRTQAEIVCDAWANQRAITDTVVFFDENGIGGHLARKAVDFWGEEAVAKVRENPFRLLTVCSWKQVDHMARAMGFGPGDPRRQVGAVEAALYERLDEKHTVTPEEVLLKRAARLLGASQEAARQALGAAVEDGAAIPAAAGYQPAGAAYAERYIEERIRAALEAPERQKDLLAERETSPPAVEAFLGLYNTRAEYPLTDEQAEAVRMVLRSRFSIVTGGAGVGKTTTLKAIHGAASRFGLHVYQLALAGRAAQRMSDATEQAAQTIASWLSQASRREAETGAHTLVVVDEASMLDLPTLYRLLFHLDEDARVLLVGDVAQLPPIGFGLTLHRLVESLRIPQVELTRILRADETTGIPLVSRTIRAGQVPPLPDYEAGRLGCSFIGCCQSDIISEIERIRDDLRDEETQIVGATYVGPAGIDAINTHFHRYNSHGKPRMGRFAVDDPVIWLENDYERQLWNGSMGRVLSVQGGRLEVCLDGRTFDLDRDEFAGRLDLAYAISTHKAQGSQWGTVIVPLVPNRLMDRALLYTALTRAQQRVVVIGHGELLEKIVTHAPASLMRDVALSV</sequence>
<comment type="caution">
    <text evidence="4">The sequence shown here is derived from an EMBL/GenBank/DDBJ whole genome shotgun (WGS) entry which is preliminary data.</text>
</comment>
<dbReference type="SMART" id="SM00382">
    <property type="entry name" value="AAA"/>
    <property type="match status" value="1"/>
</dbReference>
<organism evidence="4 5">
    <name type="scientific">Teichococcus aestuarii</name>
    <dbReference type="NCBI Taxonomy" id="568898"/>
    <lineage>
        <taxon>Bacteria</taxon>
        <taxon>Pseudomonadati</taxon>
        <taxon>Pseudomonadota</taxon>
        <taxon>Alphaproteobacteria</taxon>
        <taxon>Acetobacterales</taxon>
        <taxon>Roseomonadaceae</taxon>
        <taxon>Roseomonas</taxon>
    </lineage>
</organism>
<reference evidence="5" key="1">
    <citation type="submission" date="2017-10" db="EMBL/GenBank/DDBJ databases">
        <authorList>
            <person name="Toshchakov S.V."/>
            <person name="Goeva M.A."/>
        </authorList>
    </citation>
    <scope>NUCLEOTIDE SEQUENCE [LARGE SCALE GENOMIC DNA]</scope>
    <source>
        <strain evidence="5">JR1/69-1-13</strain>
    </source>
</reference>
<evidence type="ECO:0000313" key="5">
    <source>
        <dbReference type="Proteomes" id="UP000245048"/>
    </source>
</evidence>
<dbReference type="SUPFAM" id="SSF52540">
    <property type="entry name" value="P-loop containing nucleoside triphosphate hydrolases"/>
    <property type="match status" value="2"/>
</dbReference>
<dbReference type="Gene3D" id="1.10.10.2220">
    <property type="match status" value="1"/>
</dbReference>